<keyword evidence="3 4" id="KW-0040">ANK repeat</keyword>
<keyword evidence="9" id="KW-1185">Reference proteome</keyword>
<evidence type="ECO:0000256" key="2">
    <source>
        <dbReference type="ARBA" id="ARBA00022737"/>
    </source>
</evidence>
<dbReference type="GO" id="GO:0008081">
    <property type="term" value="F:phosphoric diester hydrolase activity"/>
    <property type="evidence" value="ECO:0007669"/>
    <property type="project" value="InterPro"/>
</dbReference>
<reference evidence="8" key="1">
    <citation type="journal article" date="2021" name="Nat. Commun.">
        <title>Genetic determinants of endophytism in the Arabidopsis root mycobiome.</title>
        <authorList>
            <person name="Mesny F."/>
            <person name="Miyauchi S."/>
            <person name="Thiergart T."/>
            <person name="Pickel B."/>
            <person name="Atanasova L."/>
            <person name="Karlsson M."/>
            <person name="Huettel B."/>
            <person name="Barry K.W."/>
            <person name="Haridas S."/>
            <person name="Chen C."/>
            <person name="Bauer D."/>
            <person name="Andreopoulos W."/>
            <person name="Pangilinan J."/>
            <person name="LaButti K."/>
            <person name="Riley R."/>
            <person name="Lipzen A."/>
            <person name="Clum A."/>
            <person name="Drula E."/>
            <person name="Henrissat B."/>
            <person name="Kohler A."/>
            <person name="Grigoriev I.V."/>
            <person name="Martin F.M."/>
            <person name="Hacquard S."/>
        </authorList>
    </citation>
    <scope>NUCLEOTIDE SEQUENCE</scope>
    <source>
        <strain evidence="8">MPI-SDFR-AT-0120</strain>
    </source>
</reference>
<dbReference type="PANTHER" id="PTHR43173">
    <property type="entry name" value="ABC1 FAMILY PROTEIN"/>
    <property type="match status" value="1"/>
</dbReference>
<dbReference type="InterPro" id="IPR002110">
    <property type="entry name" value="Ankyrin_rpt"/>
</dbReference>
<dbReference type="Pfam" id="PF12796">
    <property type="entry name" value="Ank_2"/>
    <property type="match status" value="2"/>
</dbReference>
<dbReference type="PANTHER" id="PTHR43173:SF19">
    <property type="entry name" value="AARF DOMAIN-CONTAINING PROTEIN KINASE 1"/>
    <property type="match status" value="1"/>
</dbReference>
<feature type="repeat" description="ANK" evidence="4">
    <location>
        <begin position="358"/>
        <end position="380"/>
    </location>
</feature>
<dbReference type="SUPFAM" id="SSF48403">
    <property type="entry name" value="Ankyrin repeat"/>
    <property type="match status" value="1"/>
</dbReference>
<dbReference type="Pfam" id="PF03105">
    <property type="entry name" value="SPX"/>
    <property type="match status" value="1"/>
</dbReference>
<feature type="domain" description="GP-PDE" evidence="7">
    <location>
        <begin position="739"/>
        <end position="1069"/>
    </location>
</feature>
<dbReference type="InterPro" id="IPR017946">
    <property type="entry name" value="PLC-like_Pdiesterase_TIM-brl"/>
</dbReference>
<protein>
    <recommendedName>
        <fullName evidence="10">Ankyrin repeat protein nuc-2</fullName>
    </recommendedName>
</protein>
<dbReference type="InterPro" id="IPR036770">
    <property type="entry name" value="Ankyrin_rpt-contain_sf"/>
</dbReference>
<dbReference type="PROSITE" id="PS51704">
    <property type="entry name" value="GP_PDE"/>
    <property type="match status" value="1"/>
</dbReference>
<dbReference type="InterPro" id="IPR004331">
    <property type="entry name" value="SPX_dom"/>
</dbReference>
<dbReference type="SUPFAM" id="SSF56112">
    <property type="entry name" value="Protein kinase-like (PK-like)"/>
    <property type="match status" value="1"/>
</dbReference>
<feature type="region of interest" description="Disordered" evidence="5">
    <location>
        <begin position="1085"/>
        <end position="1106"/>
    </location>
</feature>
<organism evidence="8 9">
    <name type="scientific">Paraphoma chrysanthemicola</name>
    <dbReference type="NCBI Taxonomy" id="798071"/>
    <lineage>
        <taxon>Eukaryota</taxon>
        <taxon>Fungi</taxon>
        <taxon>Dikarya</taxon>
        <taxon>Ascomycota</taxon>
        <taxon>Pezizomycotina</taxon>
        <taxon>Dothideomycetes</taxon>
        <taxon>Pleosporomycetidae</taxon>
        <taxon>Pleosporales</taxon>
        <taxon>Pleosporineae</taxon>
        <taxon>Phaeosphaeriaceae</taxon>
        <taxon>Paraphoma</taxon>
    </lineage>
</organism>
<dbReference type="GO" id="GO:0007005">
    <property type="term" value="P:mitochondrion organization"/>
    <property type="evidence" value="ECO:0007669"/>
    <property type="project" value="TreeGrafter"/>
</dbReference>
<evidence type="ECO:0000313" key="9">
    <source>
        <dbReference type="Proteomes" id="UP000813461"/>
    </source>
</evidence>
<keyword evidence="2" id="KW-0677">Repeat</keyword>
<name>A0A8K0RKD8_9PLEO</name>
<dbReference type="InterPro" id="IPR004147">
    <property type="entry name" value="ABC1_dom"/>
</dbReference>
<dbReference type="Proteomes" id="UP000813461">
    <property type="component" value="Unassembled WGS sequence"/>
</dbReference>
<comment type="caution">
    <text evidence="8">The sequence shown here is derived from an EMBL/GenBank/DDBJ whole genome shotgun (WGS) entry which is preliminary data.</text>
</comment>
<dbReference type="GO" id="GO:0005743">
    <property type="term" value="C:mitochondrial inner membrane"/>
    <property type="evidence" value="ECO:0007669"/>
    <property type="project" value="TreeGrafter"/>
</dbReference>
<comment type="similarity">
    <text evidence="1">Belongs to the protein kinase superfamily. ADCK protein kinase family.</text>
</comment>
<dbReference type="Pfam" id="PF03009">
    <property type="entry name" value="GDPD"/>
    <property type="match status" value="1"/>
</dbReference>
<feature type="repeat" description="ANK" evidence="4">
    <location>
        <begin position="392"/>
        <end position="424"/>
    </location>
</feature>
<dbReference type="InterPro" id="IPR057506">
    <property type="entry name" value="C2_GPCPD1"/>
</dbReference>
<dbReference type="InterPro" id="IPR045307">
    <property type="entry name" value="ADCK1_dom"/>
</dbReference>
<dbReference type="CDD" id="cd13969">
    <property type="entry name" value="ADCK1-like"/>
    <property type="match status" value="1"/>
</dbReference>
<dbReference type="InterPro" id="IPR011009">
    <property type="entry name" value="Kinase-like_dom_sf"/>
</dbReference>
<evidence type="ECO:0000256" key="5">
    <source>
        <dbReference type="SAM" id="MobiDB-lite"/>
    </source>
</evidence>
<dbReference type="InterPro" id="IPR051130">
    <property type="entry name" value="Mito_struct-func_regulator"/>
</dbReference>
<dbReference type="InterPro" id="IPR030395">
    <property type="entry name" value="GP_PDE_dom"/>
</dbReference>
<feature type="repeat" description="ANK" evidence="4">
    <location>
        <begin position="492"/>
        <end position="524"/>
    </location>
</feature>
<evidence type="ECO:0000259" key="7">
    <source>
        <dbReference type="PROSITE" id="PS51704"/>
    </source>
</evidence>
<dbReference type="PROSITE" id="PS50088">
    <property type="entry name" value="ANK_REPEAT"/>
    <property type="match status" value="4"/>
</dbReference>
<dbReference type="OrthoDB" id="1577640at2759"/>
<dbReference type="Gene3D" id="1.25.40.20">
    <property type="entry name" value="Ankyrin repeat-containing domain"/>
    <property type="match status" value="2"/>
</dbReference>
<dbReference type="Pfam" id="PF25329">
    <property type="entry name" value="C2_GDE1"/>
    <property type="match status" value="1"/>
</dbReference>
<sequence length="1646" mass="183209">MEPLQPRPLVVLKKTASSTSLKSKDDSTDSARFSRKFGKHIQKRQLEIPEYAASFVDYKALKKLIKKLSATPVIPPLGESSHGAEALDPQTSLQANKATFFFRVERELEKVNTFYLQKEAELRLRLTTLLDKKRVMQQHPQSVSKTSSRYIALEEGLKQFSMDLNKLEQFVEVNETAFSKILKKWDKTSKSREKQLYLSRAVEVQPCFNREVISTLSDQATQALLDFSGWAEGEGVHAPLAAAEPRVSEPAFEARIELDNQFIQAINAANSGKIQECLARLSTLPDARDQVSRAFLSTVADAPEAALKLLLDSELVNLAQEDEINERNCLHKAAIKGRLEVLKLGLANNVDVHSTDVYGRLPLHYACMHGHVELVQQLVSTAPETVNFRDQDSFTPLIHAIVHSKLACVQLLLASGADMSRLGPGEHVPLNLACQYASLEVLELLLQRSTEMLPDAEGLYPQHLVARSGKSPQMLLLLQKYGANLNQPDKLYQWTPIFHSASEGHVDCLQTLLQCGVDVDIIDEKGLSAMYYATWEGHLECMRLLASVGRGVGLMTQNQTSPRLTSNNMSGSMPAPMELENDIEGIPEFILPPPIIPFRRYGHNFLDTKTFVVISFERVGKDAIRFYDAQKYPAARLTISSKSSDLIPRNILLPIQDEFKIISFQIENIDTFSIDFDVYPTIGSKVIARSVASSKVFTDRSRSTGRWHLELFDPRLRSVGQVTFEFQVVKPFHGIPLEITHFATYWKATSQLDSQPHTLITGSSLSGEYVRLFVQLTADGVPVLHPRWKINHQGLEVPVNILTYEQFAAIGTHQNAVTTAQLAANLHSATSSDIPAIYQAMASSFITLKEALSLLPAYIHVELHVLFPSRLEEERLKLGPTHDMNEFADRILTVVFEHARLLREQGAGEIDGTLRSVLFSSFNQDICTVLNWKQPNYPVLLCNELGADTTRSPSGSTHVVRSSGRTTISVKEAVQIARDNNFMGLICSSRLLSLAPALIESIKTAGLVLVTDITDSDEDGSGRPGPAIAQPRQQTTPDGVDGYLKGNGVLCFNETGLAVAQRSAFAHGTAGQQSFATRADRIRNVVKDGPGSGATPNARPKARSKRRRRIAAAGGTLTLIGAAAITINDDAKHAYIAAQRSYRVLGTLAANIKDYRDTLNRDADPDYDELLKACHLRCAKRTLRTLEKNGSIFIKLGQHLSSMNYLLPNEWCDTFIPLQDKCPVSSYESVQAMILNDTGHDISDFFSEFQEQPIGAASLAQVHIARVRETGEKVAVKVQHPALDEWAKLDLALTSFTFSSLKYWFPEYDLTWLSDEMEQSLPQELDFALEGKNAMRAREYFSHVPDAPVIIPKVLWAKRRIVVMEYVSGCRPDDLKTLDANGIDRDEVSAALARVFNEMIFGKDAPLHCDPHGGNIAIKYSPNRRGKANFDIVLYDHGLYRDIPLGLRRAYAHLWLAVLDADEDGMRKYAYEVAGIGEEHFPLFASAITGRDYTVLAKKEGGAGGVMTSRTNEEKKVIGDALGEGMLESLIQLLGQVPRVILLILKTNDLTRSLDEGLQTRQGPLRTFLILARYASRTVYEESLDNLHGSILWPRNFISWLSAWSRHMRVELQLSSYETYLKLRAILGLQQMAIGGEGVRNSFREA</sequence>
<dbReference type="CDD" id="cd14483">
    <property type="entry name" value="SPX_PHO81_NUC-2_like"/>
    <property type="match status" value="1"/>
</dbReference>
<dbReference type="Pfam" id="PF03109">
    <property type="entry name" value="ABC1"/>
    <property type="match status" value="1"/>
</dbReference>
<evidence type="ECO:0000256" key="1">
    <source>
        <dbReference type="ARBA" id="ARBA00009670"/>
    </source>
</evidence>
<dbReference type="GO" id="GO:0055088">
    <property type="term" value="P:lipid homeostasis"/>
    <property type="evidence" value="ECO:0007669"/>
    <property type="project" value="TreeGrafter"/>
</dbReference>
<accession>A0A8K0RKD8</accession>
<evidence type="ECO:0000256" key="4">
    <source>
        <dbReference type="PROSITE-ProRule" id="PRU00023"/>
    </source>
</evidence>
<feature type="region of interest" description="Disordered" evidence="5">
    <location>
        <begin position="1016"/>
        <end position="1037"/>
    </location>
</feature>
<dbReference type="PROSITE" id="PS51382">
    <property type="entry name" value="SPX"/>
    <property type="match status" value="1"/>
</dbReference>
<dbReference type="Gene3D" id="3.20.20.190">
    <property type="entry name" value="Phosphatidylinositol (PI) phosphodiesterase"/>
    <property type="match status" value="1"/>
</dbReference>
<feature type="domain" description="SPX" evidence="6">
    <location>
        <begin position="35"/>
        <end position="199"/>
    </location>
</feature>
<evidence type="ECO:0000256" key="3">
    <source>
        <dbReference type="ARBA" id="ARBA00023043"/>
    </source>
</evidence>
<dbReference type="SUPFAM" id="SSF51695">
    <property type="entry name" value="PLC-like phosphodiesterases"/>
    <property type="match status" value="1"/>
</dbReference>
<evidence type="ECO:0008006" key="10">
    <source>
        <dbReference type="Google" id="ProtNLM"/>
    </source>
</evidence>
<dbReference type="SMART" id="SM00248">
    <property type="entry name" value="ANK"/>
    <property type="match status" value="7"/>
</dbReference>
<evidence type="ECO:0000313" key="8">
    <source>
        <dbReference type="EMBL" id="KAH7094818.1"/>
    </source>
</evidence>
<dbReference type="GO" id="GO:0006629">
    <property type="term" value="P:lipid metabolic process"/>
    <property type="evidence" value="ECO:0007669"/>
    <property type="project" value="InterPro"/>
</dbReference>
<gene>
    <name evidence="8" type="ORF">FB567DRAFT_432647</name>
</gene>
<feature type="repeat" description="ANK" evidence="4">
    <location>
        <begin position="457"/>
        <end position="490"/>
    </location>
</feature>
<evidence type="ECO:0000259" key="6">
    <source>
        <dbReference type="PROSITE" id="PS51382"/>
    </source>
</evidence>
<dbReference type="EMBL" id="JAGMVJ010000001">
    <property type="protein sequence ID" value="KAH7094818.1"/>
    <property type="molecule type" value="Genomic_DNA"/>
</dbReference>
<proteinExistence type="inferred from homology"/>
<dbReference type="PROSITE" id="PS50297">
    <property type="entry name" value="ANK_REP_REGION"/>
    <property type="match status" value="1"/>
</dbReference>
<dbReference type="PRINTS" id="PR01415">
    <property type="entry name" value="ANKYRIN"/>
</dbReference>